<reference evidence="1 2" key="1">
    <citation type="journal article" date="2021" name="Commun. Biol.">
        <title>The genome of Shorea leprosula (Dipterocarpaceae) highlights the ecological relevance of drought in aseasonal tropical rainforests.</title>
        <authorList>
            <person name="Ng K.K.S."/>
            <person name="Kobayashi M.J."/>
            <person name="Fawcett J.A."/>
            <person name="Hatakeyama M."/>
            <person name="Paape T."/>
            <person name="Ng C.H."/>
            <person name="Ang C.C."/>
            <person name="Tnah L.H."/>
            <person name="Lee C.T."/>
            <person name="Nishiyama T."/>
            <person name="Sese J."/>
            <person name="O'Brien M.J."/>
            <person name="Copetti D."/>
            <person name="Mohd Noor M.I."/>
            <person name="Ong R.C."/>
            <person name="Putra M."/>
            <person name="Sireger I.Z."/>
            <person name="Indrioko S."/>
            <person name="Kosugi Y."/>
            <person name="Izuno A."/>
            <person name="Isagi Y."/>
            <person name="Lee S.L."/>
            <person name="Shimizu K.K."/>
        </authorList>
    </citation>
    <scope>NUCLEOTIDE SEQUENCE [LARGE SCALE GENOMIC DNA]</scope>
    <source>
        <strain evidence="1">214</strain>
    </source>
</reference>
<dbReference type="SUPFAM" id="SSF53098">
    <property type="entry name" value="Ribonuclease H-like"/>
    <property type="match status" value="1"/>
</dbReference>
<name>A0AAV5IYL8_9ROSI</name>
<dbReference type="AlphaFoldDB" id="A0AAV5IYL8"/>
<dbReference type="InterPro" id="IPR036397">
    <property type="entry name" value="RNaseH_sf"/>
</dbReference>
<accession>A0AAV5IYL8</accession>
<evidence type="ECO:0000313" key="2">
    <source>
        <dbReference type="Proteomes" id="UP001054252"/>
    </source>
</evidence>
<dbReference type="InterPro" id="IPR012337">
    <property type="entry name" value="RNaseH-like_sf"/>
</dbReference>
<comment type="caution">
    <text evidence="1">The sequence shown here is derived from an EMBL/GenBank/DDBJ whole genome shotgun (WGS) entry which is preliminary data.</text>
</comment>
<dbReference type="EMBL" id="BPVZ01000019">
    <property type="protein sequence ID" value="GKV02918.1"/>
    <property type="molecule type" value="Genomic_DNA"/>
</dbReference>
<organism evidence="1 2">
    <name type="scientific">Rubroshorea leprosula</name>
    <dbReference type="NCBI Taxonomy" id="152421"/>
    <lineage>
        <taxon>Eukaryota</taxon>
        <taxon>Viridiplantae</taxon>
        <taxon>Streptophyta</taxon>
        <taxon>Embryophyta</taxon>
        <taxon>Tracheophyta</taxon>
        <taxon>Spermatophyta</taxon>
        <taxon>Magnoliopsida</taxon>
        <taxon>eudicotyledons</taxon>
        <taxon>Gunneridae</taxon>
        <taxon>Pentapetalae</taxon>
        <taxon>rosids</taxon>
        <taxon>malvids</taxon>
        <taxon>Malvales</taxon>
        <taxon>Dipterocarpaceae</taxon>
        <taxon>Rubroshorea</taxon>
    </lineage>
</organism>
<dbReference type="Proteomes" id="UP001054252">
    <property type="component" value="Unassembled WGS sequence"/>
</dbReference>
<keyword evidence="2" id="KW-1185">Reference proteome</keyword>
<proteinExistence type="predicted"/>
<dbReference type="Gene3D" id="3.30.420.10">
    <property type="entry name" value="Ribonuclease H-like superfamily/Ribonuclease H"/>
    <property type="match status" value="1"/>
</dbReference>
<dbReference type="PANTHER" id="PTHR45835:SF99">
    <property type="entry name" value="CHROMO DOMAIN-CONTAINING PROTEIN-RELATED"/>
    <property type="match status" value="1"/>
</dbReference>
<protein>
    <submittedName>
        <fullName evidence="1">Uncharacterized protein</fullName>
    </submittedName>
</protein>
<gene>
    <name evidence="1" type="ORF">SLEP1_g15295</name>
</gene>
<dbReference type="PANTHER" id="PTHR45835">
    <property type="entry name" value="YALI0A06105P"/>
    <property type="match status" value="1"/>
</dbReference>
<dbReference type="GO" id="GO:0003676">
    <property type="term" value="F:nucleic acid binding"/>
    <property type="evidence" value="ECO:0007669"/>
    <property type="project" value="InterPro"/>
</dbReference>
<sequence>MAPSPPPSLTSPSQSLPLPRVLVSPPRSTSSVFGFVSLFLLWSNCLWLFVENLCFSQERAGHCYHPGKANKVVDALSRKPSGIASSILATQKELLEDLVKLDVELRVDSTTAYRAALSAQPVLIDRIKLGQQKDPFLQKMKEKWKWENITMDFVTGLPRIVKGNDFIWVIVDRLIKSAHFLPYRTGTSIEKLANMYMEKIVKLHGVPVSIVSDSDTKFLSHLWTSLQQALVGERSILGPELVQQTSEIVQLIKERLRAAQSRQKSYADRRRRDLEFEVGDHVFLKVSPTRGVLRLELPGNLAGVHDVFHVSLLRKYVPDSSHIINPESIQFREDLTYDEHPIRILDFKERIMRRKTIRFVKVL</sequence>
<evidence type="ECO:0000313" key="1">
    <source>
        <dbReference type="EMBL" id="GKV02918.1"/>
    </source>
</evidence>